<name>A0A7H1KP28_9EURY</name>
<organism evidence="1">
    <name type="scientific">uncultured Methanosarcinales archaeon</name>
    <dbReference type="NCBI Taxonomy" id="183757"/>
    <lineage>
        <taxon>Archaea</taxon>
        <taxon>Methanobacteriati</taxon>
        <taxon>Methanobacteriota</taxon>
        <taxon>Stenosarchaea group</taxon>
        <taxon>Methanomicrobia</taxon>
        <taxon>Methanosarcinales</taxon>
        <taxon>environmental samples</taxon>
    </lineage>
</organism>
<proteinExistence type="predicted"/>
<reference evidence="1" key="1">
    <citation type="submission" date="2020-07" db="EMBL/GenBank/DDBJ databases">
        <title>Unique genomic features of the anaerobic methanotrophic archaea.</title>
        <authorList>
            <person name="Chadwick G.L."/>
            <person name="Skennerton C.T."/>
            <person name="Laso-Perez R."/>
            <person name="Leu A.O."/>
            <person name="Speth D.R."/>
            <person name="Yu H."/>
            <person name="Morgan-Lang C."/>
            <person name="Hatzenpichler R."/>
            <person name="Goudeau D."/>
            <person name="Malmstrom R."/>
            <person name="Brazelton W.J."/>
            <person name="Woyke T."/>
            <person name="Hallam S.J."/>
            <person name="Tyson G.W."/>
            <person name="Wegener G."/>
            <person name="Boetius A."/>
            <person name="Orphan V."/>
        </authorList>
    </citation>
    <scope>NUCLEOTIDE SEQUENCE</scope>
</reference>
<gene>
    <name evidence="1" type="ORF">HAHEADPM_00026</name>
</gene>
<dbReference type="AlphaFoldDB" id="A0A7H1KP28"/>
<dbReference type="EMBL" id="MT776529">
    <property type="protein sequence ID" value="QNT35692.1"/>
    <property type="molecule type" value="Genomic_DNA"/>
</dbReference>
<sequence>MAVRFCNIDYDREITIAAFVEEDGEGGEDGEDGETKMTGVGRLIIEPDEESAEFGVAVIDRWQGHGINPFIDQKLCKLLCERYIIALERMQLQHIVIPSPSTKS</sequence>
<accession>A0A7H1KP28</accession>
<evidence type="ECO:0000313" key="1">
    <source>
        <dbReference type="EMBL" id="QNT35692.1"/>
    </source>
</evidence>
<dbReference type="Gene3D" id="3.40.630.30">
    <property type="match status" value="1"/>
</dbReference>
<evidence type="ECO:0008006" key="2">
    <source>
        <dbReference type="Google" id="ProtNLM"/>
    </source>
</evidence>
<protein>
    <recommendedName>
        <fullName evidence="2">N-acetyltransferase domain-containing protein</fullName>
    </recommendedName>
</protein>